<dbReference type="EMBL" id="LAZR01015512">
    <property type="protein sequence ID" value="KKM10230.1"/>
    <property type="molecule type" value="Genomic_DNA"/>
</dbReference>
<feature type="transmembrane region" description="Helical" evidence="1">
    <location>
        <begin position="12"/>
        <end position="45"/>
    </location>
</feature>
<feature type="transmembrane region" description="Helical" evidence="1">
    <location>
        <begin position="66"/>
        <end position="85"/>
    </location>
</feature>
<sequence>MTPIMKGPLRFLFWLPILLLLWVFAPGLIFLGLALVPTYVLFLLYERHQTAVLYERPEANLYRLQYFLGIAAYLVLAFFAVKYGAPLISVGGPMNPQADLP</sequence>
<keyword evidence="1" id="KW-0812">Transmembrane</keyword>
<proteinExistence type="predicted"/>
<keyword evidence="1" id="KW-0472">Membrane</keyword>
<gene>
    <name evidence="2" type="ORF">LCGC14_1722040</name>
</gene>
<comment type="caution">
    <text evidence="2">The sequence shown here is derived from an EMBL/GenBank/DDBJ whole genome shotgun (WGS) entry which is preliminary data.</text>
</comment>
<evidence type="ECO:0000313" key="2">
    <source>
        <dbReference type="EMBL" id="KKM10230.1"/>
    </source>
</evidence>
<accession>A0A0F9KBV0</accession>
<protein>
    <submittedName>
        <fullName evidence="2">Uncharacterized protein</fullName>
    </submittedName>
</protein>
<name>A0A0F9KBV0_9ZZZZ</name>
<evidence type="ECO:0000256" key="1">
    <source>
        <dbReference type="SAM" id="Phobius"/>
    </source>
</evidence>
<organism evidence="2">
    <name type="scientific">marine sediment metagenome</name>
    <dbReference type="NCBI Taxonomy" id="412755"/>
    <lineage>
        <taxon>unclassified sequences</taxon>
        <taxon>metagenomes</taxon>
        <taxon>ecological metagenomes</taxon>
    </lineage>
</organism>
<keyword evidence="1" id="KW-1133">Transmembrane helix</keyword>
<reference evidence="2" key="1">
    <citation type="journal article" date="2015" name="Nature">
        <title>Complex archaea that bridge the gap between prokaryotes and eukaryotes.</title>
        <authorList>
            <person name="Spang A."/>
            <person name="Saw J.H."/>
            <person name="Jorgensen S.L."/>
            <person name="Zaremba-Niedzwiedzka K."/>
            <person name="Martijn J."/>
            <person name="Lind A.E."/>
            <person name="van Eijk R."/>
            <person name="Schleper C."/>
            <person name="Guy L."/>
            <person name="Ettema T.J."/>
        </authorList>
    </citation>
    <scope>NUCLEOTIDE SEQUENCE</scope>
</reference>
<dbReference type="AlphaFoldDB" id="A0A0F9KBV0"/>